<evidence type="ECO:0000256" key="4">
    <source>
        <dbReference type="ARBA" id="ARBA00022692"/>
    </source>
</evidence>
<feature type="transmembrane region" description="Helical" evidence="7">
    <location>
        <begin position="60"/>
        <end position="81"/>
    </location>
</feature>
<protein>
    <recommendedName>
        <fullName evidence="7">Phosphatidylglycerol--prolipoprotein diacylglyceryl transferase</fullName>
        <ecNumber evidence="7">2.5.1.145</ecNumber>
    </recommendedName>
</protein>
<keyword evidence="5 7" id="KW-1133">Transmembrane helix</keyword>
<reference evidence="8" key="1">
    <citation type="journal article" date="2023" name="Comput. Struct. Biotechnol. J.">
        <title>Discovery of a novel marine Bacteroidetes with a rich repertoire of carbohydrate-active enzymes.</title>
        <authorList>
            <person name="Chen B."/>
            <person name="Liu G."/>
            <person name="Chen Q."/>
            <person name="Wang H."/>
            <person name="Liu L."/>
            <person name="Tang K."/>
        </authorList>
    </citation>
    <scope>NUCLEOTIDE SEQUENCE</scope>
    <source>
        <strain evidence="8">TK19036</strain>
    </source>
</reference>
<dbReference type="EC" id="2.5.1.145" evidence="7"/>
<reference evidence="8" key="2">
    <citation type="journal article" date="2024" name="Antonie Van Leeuwenhoek">
        <title>Roseihalotalea indica gen. nov., sp. nov., a halophilic Bacteroidetes from mesopelagic Southwest Indian Ocean with higher carbohydrate metabolic potential.</title>
        <authorList>
            <person name="Chen B."/>
            <person name="Zhang M."/>
            <person name="Lin D."/>
            <person name="Ye J."/>
            <person name="Tang K."/>
        </authorList>
    </citation>
    <scope>NUCLEOTIDE SEQUENCE</scope>
    <source>
        <strain evidence="8">TK19036</strain>
    </source>
</reference>
<dbReference type="Pfam" id="PF01790">
    <property type="entry name" value="LGT"/>
    <property type="match status" value="1"/>
</dbReference>
<comment type="similarity">
    <text evidence="1 7">Belongs to the Lgt family.</text>
</comment>
<feature type="transmembrane region" description="Helical" evidence="7">
    <location>
        <begin position="361"/>
        <end position="379"/>
    </location>
</feature>
<keyword evidence="3 7" id="KW-0808">Transferase</keyword>
<dbReference type="PANTHER" id="PTHR30589">
    <property type="entry name" value="PROLIPOPROTEIN DIACYLGLYCERYL TRANSFERASE"/>
    <property type="match status" value="1"/>
</dbReference>
<dbReference type="HAMAP" id="MF_01147">
    <property type="entry name" value="Lgt"/>
    <property type="match status" value="1"/>
</dbReference>
<feature type="transmembrane region" description="Helical" evidence="7">
    <location>
        <begin position="101"/>
        <end position="122"/>
    </location>
</feature>
<comment type="catalytic activity">
    <reaction evidence="7">
        <text>L-cysteinyl-[prolipoprotein] + a 1,2-diacyl-sn-glycero-3-phospho-(1'-sn-glycerol) = an S-1,2-diacyl-sn-glyceryl-L-cysteinyl-[prolipoprotein] + sn-glycerol 1-phosphate + H(+)</text>
        <dbReference type="Rhea" id="RHEA:56712"/>
        <dbReference type="Rhea" id="RHEA-COMP:14679"/>
        <dbReference type="Rhea" id="RHEA-COMP:14680"/>
        <dbReference type="ChEBI" id="CHEBI:15378"/>
        <dbReference type="ChEBI" id="CHEBI:29950"/>
        <dbReference type="ChEBI" id="CHEBI:57685"/>
        <dbReference type="ChEBI" id="CHEBI:64716"/>
        <dbReference type="ChEBI" id="CHEBI:140658"/>
        <dbReference type="EC" id="2.5.1.145"/>
    </reaction>
</comment>
<comment type="function">
    <text evidence="7">Catalyzes the transfer of the diacylglyceryl group from phosphatidylglycerol to the sulfhydryl group of the N-terminal cysteine of a prolipoprotein, the first step in the formation of mature lipoproteins.</text>
</comment>
<evidence type="ECO:0000256" key="3">
    <source>
        <dbReference type="ARBA" id="ARBA00022679"/>
    </source>
</evidence>
<name>A0AA49GMX3_9BACT</name>
<sequence>MLALLNYIVWTADPEVFHWDSWDWSPRWYGLLFAAGFLISQQVLFYIFRKEGHKERDVETLTVFMVLATIIGARLGHVLFYEPAKYLSHPIDILKIWEGGLASHGAAIGILFALFLYSNYDIQFDFSKFKGHIKRQKRPGQSWLWVVDRIVIVVALTGALIRFGNFMNSEIIGKPTNSNYGVVFAHNLIEALENYQFIEEVDISASGRESGQREATEATEYKPIDVSLTFQEGGYQENEIRNFMETRVKELLTGYTSIRQHIHEPAGTPLDYELSQRRGAYVATIHTFGIPRHPAQLYESGTTFLVFVLLLFLWTQMKEKTPEGLFLGLFLILVFGLRFVHEFFKEDQVDWEGSIPLNMGQWLSIPLVLIGLFLLFVVVPRNRKAMKNKAVNS</sequence>
<evidence type="ECO:0000256" key="6">
    <source>
        <dbReference type="ARBA" id="ARBA00023136"/>
    </source>
</evidence>
<accession>A0AA49GMX3</accession>
<dbReference type="PANTHER" id="PTHR30589:SF0">
    <property type="entry name" value="PHOSPHATIDYLGLYCEROL--PROLIPOPROTEIN DIACYLGLYCERYL TRANSFERASE"/>
    <property type="match status" value="1"/>
</dbReference>
<keyword evidence="4 7" id="KW-0812">Transmembrane</keyword>
<dbReference type="InterPro" id="IPR001640">
    <property type="entry name" value="Lgt"/>
</dbReference>
<proteinExistence type="inferred from homology"/>
<dbReference type="AlphaFoldDB" id="A0AA49GMX3"/>
<organism evidence="8">
    <name type="scientific">Roseihalotalea indica</name>
    <dbReference type="NCBI Taxonomy" id="2867963"/>
    <lineage>
        <taxon>Bacteria</taxon>
        <taxon>Pseudomonadati</taxon>
        <taxon>Bacteroidota</taxon>
        <taxon>Cytophagia</taxon>
        <taxon>Cytophagales</taxon>
        <taxon>Catalimonadaceae</taxon>
        <taxon>Roseihalotalea</taxon>
    </lineage>
</organism>
<dbReference type="GO" id="GO:0042158">
    <property type="term" value="P:lipoprotein biosynthetic process"/>
    <property type="evidence" value="ECO:0007669"/>
    <property type="project" value="UniProtKB-UniRule"/>
</dbReference>
<evidence type="ECO:0000256" key="1">
    <source>
        <dbReference type="ARBA" id="ARBA00007150"/>
    </source>
</evidence>
<feature type="transmembrane region" description="Helical" evidence="7">
    <location>
        <begin position="28"/>
        <end position="48"/>
    </location>
</feature>
<evidence type="ECO:0000256" key="7">
    <source>
        <dbReference type="HAMAP-Rule" id="MF_01147"/>
    </source>
</evidence>
<feature type="transmembrane region" description="Helical" evidence="7">
    <location>
        <begin position="297"/>
        <end position="315"/>
    </location>
</feature>
<gene>
    <name evidence="7" type="primary">lgt</name>
    <name evidence="8" type="ORF">K4G66_03525</name>
</gene>
<dbReference type="EMBL" id="CP120682">
    <property type="protein sequence ID" value="WKN37777.1"/>
    <property type="molecule type" value="Genomic_DNA"/>
</dbReference>
<comment type="pathway">
    <text evidence="7">Protein modification; lipoprotein biosynthesis (diacylglyceryl transfer).</text>
</comment>
<keyword evidence="6 7" id="KW-0472">Membrane</keyword>
<dbReference type="GO" id="GO:0008961">
    <property type="term" value="F:phosphatidylglycerol-prolipoprotein diacylglyceryl transferase activity"/>
    <property type="evidence" value="ECO:0007669"/>
    <property type="project" value="UniProtKB-UniRule"/>
</dbReference>
<evidence type="ECO:0000256" key="5">
    <source>
        <dbReference type="ARBA" id="ARBA00022989"/>
    </source>
</evidence>
<keyword evidence="2 7" id="KW-1003">Cell membrane</keyword>
<feature type="binding site" evidence="7">
    <location>
        <position position="162"/>
    </location>
    <ligand>
        <name>a 1,2-diacyl-sn-glycero-3-phospho-(1'-sn-glycerol)</name>
        <dbReference type="ChEBI" id="CHEBI:64716"/>
    </ligand>
</feature>
<comment type="subcellular location">
    <subcellularLocation>
        <location evidence="7">Cell membrane</location>
        <topology evidence="7">Multi-pass membrane protein</topology>
    </subcellularLocation>
</comment>
<dbReference type="GO" id="GO:0005886">
    <property type="term" value="C:plasma membrane"/>
    <property type="evidence" value="ECO:0007669"/>
    <property type="project" value="UniProtKB-SubCell"/>
</dbReference>
<feature type="transmembrane region" description="Helical" evidence="7">
    <location>
        <begin position="143"/>
        <end position="161"/>
    </location>
</feature>
<evidence type="ECO:0000313" key="8">
    <source>
        <dbReference type="EMBL" id="WKN37777.1"/>
    </source>
</evidence>
<feature type="transmembrane region" description="Helical" evidence="7">
    <location>
        <begin position="324"/>
        <end position="341"/>
    </location>
</feature>
<evidence type="ECO:0000256" key="2">
    <source>
        <dbReference type="ARBA" id="ARBA00022475"/>
    </source>
</evidence>
<dbReference type="PROSITE" id="PS01311">
    <property type="entry name" value="LGT"/>
    <property type="match status" value="1"/>
</dbReference>